<proteinExistence type="predicted"/>
<protein>
    <submittedName>
        <fullName evidence="3">Unannotated protein</fullName>
    </submittedName>
</protein>
<dbReference type="EMBL" id="CAFBMW010000008">
    <property type="protein sequence ID" value="CAB4932589.1"/>
    <property type="molecule type" value="Genomic_DNA"/>
</dbReference>
<evidence type="ECO:0000313" key="3">
    <source>
        <dbReference type="EMBL" id="CAB4932589.1"/>
    </source>
</evidence>
<accession>A0A6J7INM1</accession>
<keyword evidence="2" id="KW-0812">Transmembrane</keyword>
<sequence>MTTPRWMDHHPDHDPRPWPYATTDPASANQKVSEPGPDAQLPAQEPHAGHGGHGLMMLVCCIPMILLAVALVATGVAGSSAIVGALLCTAMMAVMMLAMPGGHDHK</sequence>
<name>A0A6J7INM1_9ZZZZ</name>
<keyword evidence="2" id="KW-1133">Transmembrane helix</keyword>
<gene>
    <name evidence="3" type="ORF">UFOPK3662_01324</name>
</gene>
<feature type="transmembrane region" description="Helical" evidence="2">
    <location>
        <begin position="55"/>
        <end position="75"/>
    </location>
</feature>
<reference evidence="3" key="1">
    <citation type="submission" date="2020-05" db="EMBL/GenBank/DDBJ databases">
        <authorList>
            <person name="Chiriac C."/>
            <person name="Salcher M."/>
            <person name="Ghai R."/>
            <person name="Kavagutti S V."/>
        </authorList>
    </citation>
    <scope>NUCLEOTIDE SEQUENCE</scope>
</reference>
<evidence type="ECO:0000256" key="2">
    <source>
        <dbReference type="SAM" id="Phobius"/>
    </source>
</evidence>
<feature type="region of interest" description="Disordered" evidence="1">
    <location>
        <begin position="1"/>
        <end position="48"/>
    </location>
</feature>
<evidence type="ECO:0000256" key="1">
    <source>
        <dbReference type="SAM" id="MobiDB-lite"/>
    </source>
</evidence>
<feature type="transmembrane region" description="Helical" evidence="2">
    <location>
        <begin position="81"/>
        <end position="99"/>
    </location>
</feature>
<feature type="compositionally biased region" description="Basic and acidic residues" evidence="1">
    <location>
        <begin position="1"/>
        <end position="16"/>
    </location>
</feature>
<dbReference type="AlphaFoldDB" id="A0A6J7INM1"/>
<organism evidence="3">
    <name type="scientific">freshwater metagenome</name>
    <dbReference type="NCBI Taxonomy" id="449393"/>
    <lineage>
        <taxon>unclassified sequences</taxon>
        <taxon>metagenomes</taxon>
        <taxon>ecological metagenomes</taxon>
    </lineage>
</organism>
<keyword evidence="2" id="KW-0472">Membrane</keyword>